<organism evidence="3 4">
    <name type="scientific">Tropilaelaps mercedesae</name>
    <dbReference type="NCBI Taxonomy" id="418985"/>
    <lineage>
        <taxon>Eukaryota</taxon>
        <taxon>Metazoa</taxon>
        <taxon>Ecdysozoa</taxon>
        <taxon>Arthropoda</taxon>
        <taxon>Chelicerata</taxon>
        <taxon>Arachnida</taxon>
        <taxon>Acari</taxon>
        <taxon>Parasitiformes</taxon>
        <taxon>Mesostigmata</taxon>
        <taxon>Gamasina</taxon>
        <taxon>Dermanyssoidea</taxon>
        <taxon>Laelapidae</taxon>
        <taxon>Tropilaelaps</taxon>
    </lineage>
</organism>
<dbReference type="Proteomes" id="UP000192247">
    <property type="component" value="Unassembled WGS sequence"/>
</dbReference>
<dbReference type="PANTHER" id="PTHR10918">
    <property type="entry name" value="HOMER"/>
    <property type="match status" value="1"/>
</dbReference>
<feature type="non-terminal residue" evidence="3">
    <location>
        <position position="1"/>
    </location>
</feature>
<gene>
    <name evidence="3" type="ORF">BIW11_05809</name>
</gene>
<feature type="compositionally biased region" description="Gly residues" evidence="1">
    <location>
        <begin position="15"/>
        <end position="28"/>
    </location>
</feature>
<feature type="compositionally biased region" description="Basic and acidic residues" evidence="1">
    <location>
        <begin position="1"/>
        <end position="14"/>
    </location>
</feature>
<dbReference type="Gene3D" id="2.30.29.30">
    <property type="entry name" value="Pleckstrin-homology domain (PH domain)/Phosphotyrosine-binding domain (PTB)"/>
    <property type="match status" value="1"/>
</dbReference>
<name>A0A1V9Y0S8_9ACAR</name>
<dbReference type="SUPFAM" id="SSF50729">
    <property type="entry name" value="PH domain-like"/>
    <property type="match status" value="1"/>
</dbReference>
<dbReference type="OrthoDB" id="9983798at2759"/>
<feature type="region of interest" description="Disordered" evidence="1">
    <location>
        <begin position="1"/>
        <end position="48"/>
    </location>
</feature>
<dbReference type="AlphaFoldDB" id="A0A1V9Y0S8"/>
<evidence type="ECO:0000313" key="3">
    <source>
        <dbReference type="EMBL" id="OQR79335.1"/>
    </source>
</evidence>
<feature type="compositionally biased region" description="Polar residues" evidence="1">
    <location>
        <begin position="89"/>
        <end position="107"/>
    </location>
</feature>
<keyword evidence="4" id="KW-1185">Reference proteome</keyword>
<feature type="region of interest" description="Disordered" evidence="1">
    <location>
        <begin position="239"/>
        <end position="258"/>
    </location>
</feature>
<feature type="region of interest" description="Disordered" evidence="1">
    <location>
        <begin position="70"/>
        <end position="107"/>
    </location>
</feature>
<dbReference type="InterPro" id="IPR011993">
    <property type="entry name" value="PH-like_dom_sf"/>
</dbReference>
<sequence>GPTEAREPRRKEGGSWRGPGKGSPGGPGSLQSIEDREQGQEAQRREVDAFGPRHRLEWLCGGEGCVSWRTPSRRGSVGSLDTVREGTRRSYSPSIEQNPSRSRTLSEGTYQKRVVDGPRYRSQTSPALGSLAEVCFPLAYLIVDFRPLEAPPSTKSLAMSSGGVKGPTGPVLPCAGLKRGSSRSCSRINASMVSDEAHETLKRVIQAKTRRYHECPDSVGVDVRPGAGMGHRTQSYRTLSASSARKSHSAGHGGPSLPASRAEAYNLLNALEQELKAIQSGHDLPQQHELLYQLASVCGTLTRSGNKKREQPMFSTKAHVFHIDPKTKRSWIPASSHAVAVSFFYDQTRNLYRIISVEGSKVSIRPQFHVENKFSSFSLATRGLRAIERFFI</sequence>
<comment type="caution">
    <text evidence="3">The sequence shown here is derived from an EMBL/GenBank/DDBJ whole genome shotgun (WGS) entry which is preliminary data.</text>
</comment>
<dbReference type="Pfam" id="PF00568">
    <property type="entry name" value="WH1"/>
    <property type="match status" value="1"/>
</dbReference>
<accession>A0A1V9Y0S8</accession>
<dbReference type="InParanoid" id="A0A1V9Y0S8"/>
<dbReference type="InterPro" id="IPR045027">
    <property type="entry name" value="Homer"/>
</dbReference>
<reference evidence="3 4" key="1">
    <citation type="journal article" date="2017" name="Gigascience">
        <title>Draft genome of the honey bee ectoparasitic mite, Tropilaelaps mercedesae, is shaped by the parasitic life history.</title>
        <authorList>
            <person name="Dong X."/>
            <person name="Armstrong S.D."/>
            <person name="Xia D."/>
            <person name="Makepeace B.L."/>
            <person name="Darby A.C."/>
            <person name="Kadowaki T."/>
        </authorList>
    </citation>
    <scope>NUCLEOTIDE SEQUENCE [LARGE SCALE GENOMIC DNA]</scope>
    <source>
        <strain evidence="3">Wuxi-XJTLU</strain>
    </source>
</reference>
<evidence type="ECO:0000313" key="4">
    <source>
        <dbReference type="Proteomes" id="UP000192247"/>
    </source>
</evidence>
<evidence type="ECO:0000256" key="1">
    <source>
        <dbReference type="SAM" id="MobiDB-lite"/>
    </source>
</evidence>
<dbReference type="EMBL" id="MNPL01001238">
    <property type="protein sequence ID" value="OQR79335.1"/>
    <property type="molecule type" value="Genomic_DNA"/>
</dbReference>
<proteinExistence type="predicted"/>
<dbReference type="InterPro" id="IPR000697">
    <property type="entry name" value="WH1/EVH1_dom"/>
</dbReference>
<dbReference type="PROSITE" id="PS50229">
    <property type="entry name" value="WH1"/>
    <property type="match status" value="1"/>
</dbReference>
<protein>
    <submittedName>
        <fullName evidence="3">Homer-like</fullName>
    </submittedName>
</protein>
<feature type="compositionally biased region" description="Basic and acidic residues" evidence="1">
    <location>
        <begin position="33"/>
        <end position="48"/>
    </location>
</feature>
<dbReference type="GO" id="GO:0035256">
    <property type="term" value="F:G protein-coupled glutamate receptor binding"/>
    <property type="evidence" value="ECO:0007669"/>
    <property type="project" value="InterPro"/>
</dbReference>
<evidence type="ECO:0000259" key="2">
    <source>
        <dbReference type="PROSITE" id="PS50229"/>
    </source>
</evidence>
<feature type="domain" description="WH1" evidence="2">
    <location>
        <begin position="305"/>
        <end position="392"/>
    </location>
</feature>